<reference evidence="1" key="1">
    <citation type="submission" date="2020-03" db="EMBL/GenBank/DDBJ databases">
        <title>Draft Genome Sequence of Cylindrodendrum hubeiense.</title>
        <authorList>
            <person name="Buettner E."/>
            <person name="Kellner H."/>
        </authorList>
    </citation>
    <scope>NUCLEOTIDE SEQUENCE</scope>
    <source>
        <strain evidence="1">IHI 201604</strain>
    </source>
</reference>
<dbReference type="EMBL" id="JAANBB010000467">
    <property type="protein sequence ID" value="KAF7542234.1"/>
    <property type="molecule type" value="Genomic_DNA"/>
</dbReference>
<protein>
    <recommendedName>
        <fullName evidence="3">SnoaL-like domain-containing protein</fullName>
    </recommendedName>
</protein>
<dbReference type="AlphaFoldDB" id="A0A9P5H4G0"/>
<evidence type="ECO:0000313" key="1">
    <source>
        <dbReference type="EMBL" id="KAF7542234.1"/>
    </source>
</evidence>
<proteinExistence type="predicted"/>
<accession>A0A9P5H4G0</accession>
<comment type="caution">
    <text evidence="1">The sequence shown here is derived from an EMBL/GenBank/DDBJ whole genome shotgun (WGS) entry which is preliminary data.</text>
</comment>
<name>A0A9P5H4G0_9HYPO</name>
<evidence type="ECO:0000313" key="2">
    <source>
        <dbReference type="Proteomes" id="UP000722485"/>
    </source>
</evidence>
<dbReference type="Proteomes" id="UP000722485">
    <property type="component" value="Unassembled WGS sequence"/>
</dbReference>
<gene>
    <name evidence="1" type="ORF">G7Z17_g11757</name>
</gene>
<dbReference type="Gene3D" id="3.10.450.50">
    <property type="match status" value="1"/>
</dbReference>
<evidence type="ECO:0008006" key="3">
    <source>
        <dbReference type="Google" id="ProtNLM"/>
    </source>
</evidence>
<organism evidence="1 2">
    <name type="scientific">Cylindrodendrum hubeiense</name>
    <dbReference type="NCBI Taxonomy" id="595255"/>
    <lineage>
        <taxon>Eukaryota</taxon>
        <taxon>Fungi</taxon>
        <taxon>Dikarya</taxon>
        <taxon>Ascomycota</taxon>
        <taxon>Pezizomycotina</taxon>
        <taxon>Sordariomycetes</taxon>
        <taxon>Hypocreomycetidae</taxon>
        <taxon>Hypocreales</taxon>
        <taxon>Nectriaceae</taxon>
        <taxon>Cylindrodendrum</taxon>
    </lineage>
</organism>
<dbReference type="OrthoDB" id="3758478at2759"/>
<keyword evidence="2" id="KW-1185">Reference proteome</keyword>
<sequence length="158" mass="17135">MVPASTLIDTATSYLKAISTVDHEALAAIITESFNVTLAPESTGLGTATRSDLIGRFKGLQGVVTAFGVNIKQTWPNEATNQVIVWTFGDATFKSHIIGDDDPEEWVWKSENIFIFTMDSTGEKVEHLLEFCDSKGIEVMGKLFTKAFERLGAAAGST</sequence>